<evidence type="ECO:0000313" key="1">
    <source>
        <dbReference type="EMBL" id="GLU48334.1"/>
    </source>
</evidence>
<accession>A0A9W6UJ13</accession>
<name>A0A9W6UJ13_9ACTN</name>
<sequence length="62" mass="6592">MYAPTLIGRLRPGADGELSEGFCIPAGSEPHRANAAVDNVAPAEIDRVERQWTRTASATIGQ</sequence>
<dbReference type="AlphaFoldDB" id="A0A9W6UJ13"/>
<comment type="caution">
    <text evidence="1">The sequence shown here is derived from an EMBL/GenBank/DDBJ whole genome shotgun (WGS) entry which is preliminary data.</text>
</comment>
<gene>
    <name evidence="1" type="ORF">Nans01_26850</name>
</gene>
<proteinExistence type="predicted"/>
<organism evidence="1 2">
    <name type="scientific">Nocardiopsis ansamitocini</name>
    <dbReference type="NCBI Taxonomy" id="1670832"/>
    <lineage>
        <taxon>Bacteria</taxon>
        <taxon>Bacillati</taxon>
        <taxon>Actinomycetota</taxon>
        <taxon>Actinomycetes</taxon>
        <taxon>Streptosporangiales</taxon>
        <taxon>Nocardiopsidaceae</taxon>
        <taxon>Nocardiopsis</taxon>
    </lineage>
</organism>
<reference evidence="1" key="1">
    <citation type="submission" date="2023-02" db="EMBL/GenBank/DDBJ databases">
        <title>Nocardiopsis ansamitocini NBRC 112285.</title>
        <authorList>
            <person name="Ichikawa N."/>
            <person name="Sato H."/>
            <person name="Tonouchi N."/>
        </authorList>
    </citation>
    <scope>NUCLEOTIDE SEQUENCE</scope>
    <source>
        <strain evidence="1">NBRC 112285</strain>
    </source>
</reference>
<dbReference type="Proteomes" id="UP001165092">
    <property type="component" value="Unassembled WGS sequence"/>
</dbReference>
<evidence type="ECO:0000313" key="2">
    <source>
        <dbReference type="Proteomes" id="UP001165092"/>
    </source>
</evidence>
<dbReference type="EMBL" id="BSQG01000004">
    <property type="protein sequence ID" value="GLU48334.1"/>
    <property type="molecule type" value="Genomic_DNA"/>
</dbReference>
<protein>
    <submittedName>
        <fullName evidence="1">Uncharacterized protein</fullName>
    </submittedName>
</protein>
<keyword evidence="2" id="KW-1185">Reference proteome</keyword>